<dbReference type="RefSeq" id="WP_197988199.1">
    <property type="nucleotide sequence ID" value="NZ_JACYXC010000001.1"/>
</dbReference>
<sequence length="178" mass="19844">MELDRLLPAYEFRSHHHRRIAADRDTTWEAYRTLTPEDMPTSWQLMRMRGFGRSGPPGPADDTFPVPLLSTVPYEEVRGRAGRYWQPRPTYAPLPPGDADAFRALSEPGWAKAAVGIRVVPDGDGSVLTVETRVHCTDLRSRLAFAPYWLAIRAGGAGLIRLELLRAVARHAEARTGA</sequence>
<keyword evidence="2" id="KW-1185">Reference proteome</keyword>
<name>A0ABS0NH39_9ACTN</name>
<evidence type="ECO:0008006" key="3">
    <source>
        <dbReference type="Google" id="ProtNLM"/>
    </source>
</evidence>
<comment type="caution">
    <text evidence="1">The sequence shown here is derived from an EMBL/GenBank/DDBJ whole genome shotgun (WGS) entry which is preliminary data.</text>
</comment>
<accession>A0ABS0NH39</accession>
<dbReference type="Proteomes" id="UP000807371">
    <property type="component" value="Unassembled WGS sequence"/>
</dbReference>
<proteinExistence type="predicted"/>
<reference evidence="1 2" key="1">
    <citation type="submission" date="2020-09" db="EMBL/GenBank/DDBJ databases">
        <title>Biosynthesis of the nuclear factor of activated T cells inhibitor NFAT-133 and its congeners in Streptomyces pactum.</title>
        <authorList>
            <person name="Zhou W."/>
            <person name="Posri P."/>
            <person name="Abugrain M.E."/>
            <person name="Weisberg A.J."/>
            <person name="Chang J.H."/>
            <person name="Mahmud T."/>
        </authorList>
    </citation>
    <scope>NUCLEOTIDE SEQUENCE [LARGE SCALE GENOMIC DNA]</scope>
    <source>
        <strain evidence="1 2">ATCC 27456</strain>
    </source>
</reference>
<dbReference type="EMBL" id="JACYXC010000001">
    <property type="protein sequence ID" value="MBH5334509.1"/>
    <property type="molecule type" value="Genomic_DNA"/>
</dbReference>
<evidence type="ECO:0000313" key="1">
    <source>
        <dbReference type="EMBL" id="MBH5334509.1"/>
    </source>
</evidence>
<protein>
    <recommendedName>
        <fullName evidence="3">DUF2867 domain-containing protein</fullName>
    </recommendedName>
</protein>
<evidence type="ECO:0000313" key="2">
    <source>
        <dbReference type="Proteomes" id="UP000807371"/>
    </source>
</evidence>
<organism evidence="1 2">
    <name type="scientific">Streptomyces pactum</name>
    <dbReference type="NCBI Taxonomy" id="68249"/>
    <lineage>
        <taxon>Bacteria</taxon>
        <taxon>Bacillati</taxon>
        <taxon>Actinomycetota</taxon>
        <taxon>Actinomycetes</taxon>
        <taxon>Kitasatosporales</taxon>
        <taxon>Streptomycetaceae</taxon>
        <taxon>Streptomyces</taxon>
    </lineage>
</organism>
<gene>
    <name evidence="1" type="ORF">IHE55_06715</name>
</gene>